<dbReference type="STRING" id="1189612.A33Q_3970"/>
<reference evidence="2 3" key="1">
    <citation type="journal article" date="2013" name="Genome Announc.">
        <title>Draft Genome Sequence of Indibacter alkaliphilus Strain LW1T, Isolated from Lonar Lake, a Haloalkaline Lake in the Buldana District of Maharashtra, India.</title>
        <authorList>
            <person name="Singh A."/>
            <person name="Kumar Jangir P."/>
            <person name="Sharma R."/>
            <person name="Singh A."/>
            <person name="Kumar Pinnaka A."/>
            <person name="Shivaji S."/>
        </authorList>
    </citation>
    <scope>NUCLEOTIDE SEQUENCE [LARGE SCALE GENOMIC DNA]</scope>
    <source>
        <strain evidence="3">CCUG 57479 / KCTC 22604 / LW1</strain>
    </source>
</reference>
<proteinExistence type="predicted"/>
<accession>S2D153</accession>
<name>S2D153_INDAL</name>
<evidence type="ECO:0000313" key="3">
    <source>
        <dbReference type="Proteomes" id="UP000006073"/>
    </source>
</evidence>
<dbReference type="Gene3D" id="3.40.33.10">
    <property type="entry name" value="CAP"/>
    <property type="match status" value="1"/>
</dbReference>
<evidence type="ECO:0000313" key="2">
    <source>
        <dbReference type="EMBL" id="EOZ92589.1"/>
    </source>
</evidence>
<feature type="chain" id="PRO_5004507730" description="Cysteine-rich secretory protein family protein" evidence="1">
    <location>
        <begin position="24"/>
        <end position="195"/>
    </location>
</feature>
<dbReference type="PROSITE" id="PS51257">
    <property type="entry name" value="PROKAR_LIPOPROTEIN"/>
    <property type="match status" value="1"/>
</dbReference>
<keyword evidence="1" id="KW-0732">Signal</keyword>
<dbReference type="Proteomes" id="UP000006073">
    <property type="component" value="Unassembled WGS sequence"/>
</dbReference>
<dbReference type="InterPro" id="IPR035940">
    <property type="entry name" value="CAP_sf"/>
</dbReference>
<evidence type="ECO:0000256" key="1">
    <source>
        <dbReference type="SAM" id="SignalP"/>
    </source>
</evidence>
<protein>
    <recommendedName>
        <fullName evidence="4">Cysteine-rich secretory protein family protein</fullName>
    </recommendedName>
</protein>
<dbReference type="EMBL" id="ALWO02000050">
    <property type="protein sequence ID" value="EOZ92589.1"/>
    <property type="molecule type" value="Genomic_DNA"/>
</dbReference>
<comment type="caution">
    <text evidence="2">The sequence shown here is derived from an EMBL/GenBank/DDBJ whole genome shotgun (WGS) entry which is preliminary data.</text>
</comment>
<sequence>MMKKLFSAIALFSSSLFVLSIFSGCESKEEIKEDRVSLSAAEMELYSLLMTYRAELGLPEIPLSISMTIVAQTHVKDLQENNPMSGECNSHSWSEFGNWTPCCYTADHAQAACMWNKPRELTEYTGNGFEIAAYNMASINPSGALNAWKNSPGHDAVIRNDGPWNQEWKAIGIGMNGRFAAVWFGREADPKGQPQ</sequence>
<organism evidence="2 3">
    <name type="scientific">Indibacter alkaliphilus (strain CCUG 57479 / KCTC 22604 / LW1)</name>
    <dbReference type="NCBI Taxonomy" id="1189612"/>
    <lineage>
        <taxon>Bacteria</taxon>
        <taxon>Pseudomonadati</taxon>
        <taxon>Bacteroidota</taxon>
        <taxon>Cytophagia</taxon>
        <taxon>Cytophagales</taxon>
        <taxon>Cyclobacteriaceae</taxon>
    </lineage>
</organism>
<dbReference type="AlphaFoldDB" id="S2D153"/>
<keyword evidence="3" id="KW-1185">Reference proteome</keyword>
<gene>
    <name evidence="2" type="ORF">A33Q_3970</name>
</gene>
<dbReference type="eggNOG" id="COG2340">
    <property type="taxonomic scope" value="Bacteria"/>
</dbReference>
<evidence type="ECO:0008006" key="4">
    <source>
        <dbReference type="Google" id="ProtNLM"/>
    </source>
</evidence>
<feature type="signal peptide" evidence="1">
    <location>
        <begin position="1"/>
        <end position="23"/>
    </location>
</feature>